<evidence type="ECO:0000313" key="7">
    <source>
        <dbReference type="Proteomes" id="UP000645390"/>
    </source>
</evidence>
<dbReference type="InterPro" id="IPR036922">
    <property type="entry name" value="Rieske_2Fe-2S_sf"/>
</dbReference>
<reference evidence="7" key="1">
    <citation type="journal article" date="2019" name="Int. J. Syst. Evol. Microbiol.">
        <title>The Global Catalogue of Microorganisms (GCM) 10K type strain sequencing project: providing services to taxonomists for standard genome sequencing and annotation.</title>
        <authorList>
            <consortium name="The Broad Institute Genomics Platform"/>
            <consortium name="The Broad Institute Genome Sequencing Center for Infectious Disease"/>
            <person name="Wu L."/>
            <person name="Ma J."/>
        </authorList>
    </citation>
    <scope>NUCLEOTIDE SEQUENCE [LARGE SCALE GENOMIC DNA]</scope>
    <source>
        <strain evidence="7">CCM 8939</strain>
    </source>
</reference>
<proteinExistence type="predicted"/>
<sequence length="150" mass="14910">MERNDFIKSLGLGIALVCTGSCLSGCGSKGSDPQPNNPGGGGPATGTTANVDLATQILSIGASVTVNGILFIRTAAGNTTSSFAATQAVCPHQGGALNFIQASNFIQCALHASRYTTAGSILAQPNDGGTTSALKVYTTSISGNTLSVTV</sequence>
<evidence type="ECO:0000256" key="4">
    <source>
        <dbReference type="ARBA" id="ARBA00023014"/>
    </source>
</evidence>
<dbReference type="Proteomes" id="UP000645390">
    <property type="component" value="Unassembled WGS sequence"/>
</dbReference>
<dbReference type="SUPFAM" id="SSF50022">
    <property type="entry name" value="ISP domain"/>
    <property type="match status" value="1"/>
</dbReference>
<dbReference type="Gene3D" id="2.102.10.10">
    <property type="entry name" value="Rieske [2Fe-2S] iron-sulphur domain"/>
    <property type="match status" value="1"/>
</dbReference>
<dbReference type="EMBL" id="BMDJ01000001">
    <property type="protein sequence ID" value="GGI22547.1"/>
    <property type="molecule type" value="Genomic_DNA"/>
</dbReference>
<keyword evidence="4" id="KW-0411">Iron-sulfur</keyword>
<evidence type="ECO:0000256" key="2">
    <source>
        <dbReference type="ARBA" id="ARBA00022723"/>
    </source>
</evidence>
<gene>
    <name evidence="6" type="ORF">GCM10008119_03190</name>
</gene>
<dbReference type="PROSITE" id="PS51296">
    <property type="entry name" value="RIESKE"/>
    <property type="match status" value="1"/>
</dbReference>
<keyword evidence="2" id="KW-0479">Metal-binding</keyword>
<accession>A0ABQ2BFY4</accession>
<dbReference type="RefSeq" id="WP_188411507.1">
    <property type="nucleotide sequence ID" value="NZ_BMDJ01000001.1"/>
</dbReference>
<keyword evidence="7" id="KW-1185">Reference proteome</keyword>
<protein>
    <recommendedName>
        <fullName evidence="5">Rieske domain-containing protein</fullName>
    </recommendedName>
</protein>
<evidence type="ECO:0000256" key="1">
    <source>
        <dbReference type="ARBA" id="ARBA00022714"/>
    </source>
</evidence>
<feature type="domain" description="Rieske" evidence="5">
    <location>
        <begin position="69"/>
        <end position="148"/>
    </location>
</feature>
<dbReference type="Pfam" id="PF00355">
    <property type="entry name" value="Rieske"/>
    <property type="match status" value="1"/>
</dbReference>
<name>A0ABQ2BFY4_9SPHI</name>
<keyword evidence="1" id="KW-0001">2Fe-2S</keyword>
<dbReference type="InterPro" id="IPR017941">
    <property type="entry name" value="Rieske_2Fe-2S"/>
</dbReference>
<evidence type="ECO:0000256" key="3">
    <source>
        <dbReference type="ARBA" id="ARBA00023004"/>
    </source>
</evidence>
<evidence type="ECO:0000259" key="5">
    <source>
        <dbReference type="PROSITE" id="PS51296"/>
    </source>
</evidence>
<evidence type="ECO:0000313" key="6">
    <source>
        <dbReference type="EMBL" id="GGI22547.1"/>
    </source>
</evidence>
<comment type="caution">
    <text evidence="6">The sequence shown here is derived from an EMBL/GenBank/DDBJ whole genome shotgun (WGS) entry which is preliminary data.</text>
</comment>
<organism evidence="6 7">
    <name type="scientific">Pedobacter mendelii</name>
    <dbReference type="NCBI Taxonomy" id="1908240"/>
    <lineage>
        <taxon>Bacteria</taxon>
        <taxon>Pseudomonadati</taxon>
        <taxon>Bacteroidota</taxon>
        <taxon>Sphingobacteriia</taxon>
        <taxon>Sphingobacteriales</taxon>
        <taxon>Sphingobacteriaceae</taxon>
        <taxon>Pedobacter</taxon>
    </lineage>
</organism>
<keyword evidence="3" id="KW-0408">Iron</keyword>